<accession>A0A679FNA6</accession>
<dbReference type="Gene3D" id="1.10.1370.30">
    <property type="match status" value="1"/>
</dbReference>
<dbReference type="EMBL" id="AP022557">
    <property type="protein sequence ID" value="BBW97938.1"/>
    <property type="molecule type" value="Genomic_DNA"/>
</dbReference>
<dbReference type="SUPFAM" id="SSF55486">
    <property type="entry name" value="Metalloproteases ('zincins'), catalytic domain"/>
    <property type="match status" value="1"/>
</dbReference>
<evidence type="ECO:0000313" key="2">
    <source>
        <dbReference type="Proteomes" id="UP000501421"/>
    </source>
</evidence>
<dbReference type="Proteomes" id="UP000501421">
    <property type="component" value="Chromosome"/>
</dbReference>
<name>A0A679FNA6_9BACL</name>
<sequence length="235" mass="28379">MENGKIDISYSLQECIPSIFQLLEELDSDFYIYLSQLWLDGYIDIEMRKRKVDFGFCIELPYSKKFFISIYPTNSMMDIYYFIHEVGHGYHNYLKHNLSHYTERNTNNEVNELFAHLFESILIFQLFGNQKDVIRNYLNQLVISIPFNVAIHEFQEKLYTQQYPSAKEKKDLFLDILKKYTHHCVNIEPYEKEVNSLWLMQEQIFSTPFYYIEYSYAKLASLYHLALHSDKNFFY</sequence>
<reference evidence="2" key="1">
    <citation type="journal article" date="2020" name="Microbiol. Resour. Announc.">
        <title>Complete Genome Sequence of Geobacillus sp. Strain E55-1, Isolated from Mine Geyser in Japan.</title>
        <authorList>
            <person name="Miyazaki K."/>
            <person name="Hase E."/>
            <person name="Tokito N."/>
        </authorList>
    </citation>
    <scope>NUCLEOTIDE SEQUENCE [LARGE SCALE GENOMIC DNA]</scope>
    <source>
        <strain evidence="2">E55-1</strain>
    </source>
</reference>
<gene>
    <name evidence="1" type="ORF">GsuE55_27710</name>
</gene>
<evidence type="ECO:0000313" key="1">
    <source>
        <dbReference type="EMBL" id="BBW97938.1"/>
    </source>
</evidence>
<evidence type="ECO:0008006" key="3">
    <source>
        <dbReference type="Google" id="ProtNLM"/>
    </source>
</evidence>
<keyword evidence="2" id="KW-1185">Reference proteome</keyword>
<protein>
    <recommendedName>
        <fullName evidence="3">Peptidase M3A/M3B catalytic domain-containing protein</fullName>
    </recommendedName>
</protein>
<dbReference type="RefSeq" id="WP_172418720.1">
    <property type="nucleotide sequence ID" value="NZ_AP022557.1"/>
</dbReference>
<dbReference type="AlphaFoldDB" id="A0A679FNA6"/>
<proteinExistence type="predicted"/>
<organism evidence="1 2">
    <name type="scientific">Geobacillus subterraneus</name>
    <dbReference type="NCBI Taxonomy" id="129338"/>
    <lineage>
        <taxon>Bacteria</taxon>
        <taxon>Bacillati</taxon>
        <taxon>Bacillota</taxon>
        <taxon>Bacilli</taxon>
        <taxon>Bacillales</taxon>
        <taxon>Anoxybacillaceae</taxon>
        <taxon>Geobacillus</taxon>
    </lineage>
</organism>